<accession>A0A163E2R8</accession>
<proteinExistence type="predicted"/>
<organism evidence="1 2">
    <name type="scientific">Paenibacillus glucanolyticus</name>
    <dbReference type="NCBI Taxonomy" id="59843"/>
    <lineage>
        <taxon>Bacteria</taxon>
        <taxon>Bacillati</taxon>
        <taxon>Bacillota</taxon>
        <taxon>Bacilli</taxon>
        <taxon>Bacillales</taxon>
        <taxon>Paenibacillaceae</taxon>
        <taxon>Paenibacillus</taxon>
    </lineage>
</organism>
<dbReference type="RefSeq" id="WP_006211127.1">
    <property type="nucleotide sequence ID" value="NZ_CP147845.1"/>
</dbReference>
<name>A0A163E2R8_9BACL</name>
<gene>
    <name evidence="1" type="ORF">AWU65_26045</name>
</gene>
<protein>
    <submittedName>
        <fullName evidence="1">HIT family protein</fullName>
    </submittedName>
</protein>
<dbReference type="EMBL" id="LWMH01000002">
    <property type="protein sequence ID" value="KZS43567.1"/>
    <property type="molecule type" value="Genomic_DNA"/>
</dbReference>
<dbReference type="Proteomes" id="UP000076796">
    <property type="component" value="Unassembled WGS sequence"/>
</dbReference>
<dbReference type="InterPro" id="IPR025365">
    <property type="entry name" value="DUF4269"/>
</dbReference>
<dbReference type="Pfam" id="PF14091">
    <property type="entry name" value="DUF4269"/>
    <property type="match status" value="1"/>
</dbReference>
<keyword evidence="2" id="KW-1185">Reference proteome</keyword>
<sequence length="199" mass="23158">MVEDMDFLNIDYLRQGSAKQQQAAEVIDRLELLDHLKCYHPIWVGTIPIGIDIASSDLDIICQVRDFVSFERGMKERYGEILPGLTSSLRTVDNLERMVIRFRYGGWEFEVFAQPLPSTHQNGYRHMVVEYRLLKRLGEVGRQSIIELKKSGYKTEPAFAKLLNIPGDPYVELLKMYDWSEDQLDAMIKQFTDKENGYE</sequence>
<dbReference type="OrthoDB" id="6402248at2"/>
<comment type="caution">
    <text evidence="1">The sequence shown here is derived from an EMBL/GenBank/DDBJ whole genome shotgun (WGS) entry which is preliminary data.</text>
</comment>
<dbReference type="AlphaFoldDB" id="A0A163E2R8"/>
<dbReference type="STRING" id="59843.A3958_24775"/>
<dbReference type="GeneID" id="97554939"/>
<evidence type="ECO:0000313" key="2">
    <source>
        <dbReference type="Proteomes" id="UP000076796"/>
    </source>
</evidence>
<reference evidence="1" key="1">
    <citation type="journal article" date="2016" name="Genome Announc.">
        <title>Draft genomes of two strains of Paenibacillus glucanolyticus with capability to degrade lignocellulose.</title>
        <authorList>
            <person name="Mathews S.L."/>
            <person name="Pawlak J."/>
            <person name="Grunden A.M."/>
        </authorList>
    </citation>
    <scope>NUCLEOTIDE SEQUENCE [LARGE SCALE GENOMIC DNA]</scope>
    <source>
        <strain evidence="1">SLM1</strain>
    </source>
</reference>
<evidence type="ECO:0000313" key="1">
    <source>
        <dbReference type="EMBL" id="KZS43567.1"/>
    </source>
</evidence>